<comment type="caution">
    <text evidence="1">The sequence shown here is derived from an EMBL/GenBank/DDBJ whole genome shotgun (WGS) entry which is preliminary data.</text>
</comment>
<evidence type="ECO:0000313" key="2">
    <source>
        <dbReference type="Proteomes" id="UP000712600"/>
    </source>
</evidence>
<evidence type="ECO:0000313" key="1">
    <source>
        <dbReference type="EMBL" id="KAF3509896.1"/>
    </source>
</evidence>
<accession>A0A8S9P1K7</accession>
<sequence>MTQSGSDSPRTKRGGLMRLLLFGVVAWSWCRVSNRWCSLRKSFFPVMFMLLLVPRVKVLRAPSVSQRSRPSFRWLGELCWSPWPTEASREFQCAGGDDTWLCSDSYLLWLAVVFTCSGEFRWSSMVVKDIFPRCLTSVPFNTAAYQFIRMVKAAAFFSDLSLGSYLVNVDPLDKGLGSYDVVIDFRFLVVTNVEAILGGH</sequence>
<name>A0A8S9P1K7_BRACR</name>
<proteinExistence type="predicted"/>
<dbReference type="Proteomes" id="UP000712600">
    <property type="component" value="Unassembled WGS sequence"/>
</dbReference>
<dbReference type="AlphaFoldDB" id="A0A8S9P1K7"/>
<protein>
    <submittedName>
        <fullName evidence="1">Uncharacterized protein</fullName>
    </submittedName>
</protein>
<organism evidence="1 2">
    <name type="scientific">Brassica cretica</name>
    <name type="common">Mustard</name>
    <dbReference type="NCBI Taxonomy" id="69181"/>
    <lineage>
        <taxon>Eukaryota</taxon>
        <taxon>Viridiplantae</taxon>
        <taxon>Streptophyta</taxon>
        <taxon>Embryophyta</taxon>
        <taxon>Tracheophyta</taxon>
        <taxon>Spermatophyta</taxon>
        <taxon>Magnoliopsida</taxon>
        <taxon>eudicotyledons</taxon>
        <taxon>Gunneridae</taxon>
        <taxon>Pentapetalae</taxon>
        <taxon>rosids</taxon>
        <taxon>malvids</taxon>
        <taxon>Brassicales</taxon>
        <taxon>Brassicaceae</taxon>
        <taxon>Brassiceae</taxon>
        <taxon>Brassica</taxon>
    </lineage>
</organism>
<reference evidence="1" key="1">
    <citation type="submission" date="2019-12" db="EMBL/GenBank/DDBJ databases">
        <title>Genome sequencing and annotation of Brassica cretica.</title>
        <authorList>
            <person name="Studholme D.J."/>
            <person name="Sarris P."/>
        </authorList>
    </citation>
    <scope>NUCLEOTIDE SEQUENCE</scope>
    <source>
        <strain evidence="1">PFS-109/04</strain>
        <tissue evidence="1">Leaf</tissue>
    </source>
</reference>
<gene>
    <name evidence="1" type="ORF">F2Q69_00009372</name>
</gene>
<dbReference type="EMBL" id="QGKX02001521">
    <property type="protein sequence ID" value="KAF3509896.1"/>
    <property type="molecule type" value="Genomic_DNA"/>
</dbReference>